<accession>A0A0P1A655</accession>
<sequence>MRIYSESSIDRSKTRAHNISNCGLHRLERILLISSFHCCSFLEPYVMLISALYNIAPLVFLFSPFAQRQARNNLS</sequence>
<keyword evidence="1" id="KW-0812">Transmembrane</keyword>
<protein>
    <submittedName>
        <fullName evidence="2">Uncharacterized protein</fullName>
    </submittedName>
</protein>
<dbReference type="EMBL" id="CCYD01000053">
    <property type="protein sequence ID" value="CEG35642.1"/>
    <property type="molecule type" value="Genomic_DNA"/>
</dbReference>
<name>A0A0P1A655_PLAHL</name>
<keyword evidence="1" id="KW-1133">Transmembrane helix</keyword>
<feature type="transmembrane region" description="Helical" evidence="1">
    <location>
        <begin position="45"/>
        <end position="66"/>
    </location>
</feature>
<proteinExistence type="predicted"/>
<dbReference type="GeneID" id="59052568"/>
<dbReference type="AlphaFoldDB" id="A0A0P1A655"/>
<evidence type="ECO:0000313" key="2">
    <source>
        <dbReference type="EMBL" id="CEG35642.1"/>
    </source>
</evidence>
<organism evidence="2 3">
    <name type="scientific">Plasmopara halstedii</name>
    <name type="common">Downy mildew of sunflower</name>
    <dbReference type="NCBI Taxonomy" id="4781"/>
    <lineage>
        <taxon>Eukaryota</taxon>
        <taxon>Sar</taxon>
        <taxon>Stramenopiles</taxon>
        <taxon>Oomycota</taxon>
        <taxon>Peronosporomycetes</taxon>
        <taxon>Peronosporales</taxon>
        <taxon>Peronosporaceae</taxon>
        <taxon>Plasmopara</taxon>
    </lineage>
</organism>
<evidence type="ECO:0000256" key="1">
    <source>
        <dbReference type="SAM" id="Phobius"/>
    </source>
</evidence>
<keyword evidence="3" id="KW-1185">Reference proteome</keyword>
<keyword evidence="1" id="KW-0472">Membrane</keyword>
<reference evidence="3" key="1">
    <citation type="submission" date="2014-09" db="EMBL/GenBank/DDBJ databases">
        <authorList>
            <person name="Sharma Rahul"/>
            <person name="Thines Marco"/>
        </authorList>
    </citation>
    <scope>NUCLEOTIDE SEQUENCE [LARGE SCALE GENOMIC DNA]</scope>
</reference>
<dbReference type="Proteomes" id="UP000054928">
    <property type="component" value="Unassembled WGS sequence"/>
</dbReference>
<dbReference type="RefSeq" id="XP_036262975.1">
    <property type="nucleotide sequence ID" value="XM_036407456.1"/>
</dbReference>
<evidence type="ECO:0000313" key="3">
    <source>
        <dbReference type="Proteomes" id="UP000054928"/>
    </source>
</evidence>